<organism evidence="2 3">
    <name type="scientific">Hypocrea jecorina (strain ATCC 56765 / BCRC 32924 / NRRL 11460 / Rut C-30)</name>
    <name type="common">Trichoderma reesei</name>
    <dbReference type="NCBI Taxonomy" id="1344414"/>
    <lineage>
        <taxon>Eukaryota</taxon>
        <taxon>Fungi</taxon>
        <taxon>Dikarya</taxon>
        <taxon>Ascomycota</taxon>
        <taxon>Pezizomycotina</taxon>
        <taxon>Sordariomycetes</taxon>
        <taxon>Hypocreomycetidae</taxon>
        <taxon>Hypocreales</taxon>
        <taxon>Hypocreaceae</taxon>
        <taxon>Trichoderma</taxon>
    </lineage>
</organism>
<feature type="compositionally biased region" description="Basic and acidic residues" evidence="1">
    <location>
        <begin position="501"/>
        <end position="517"/>
    </location>
</feature>
<proteinExistence type="predicted"/>
<dbReference type="KEGG" id="trr:M419DRAFT_82214"/>
<dbReference type="Proteomes" id="UP000024376">
    <property type="component" value="Unassembled WGS sequence"/>
</dbReference>
<protein>
    <submittedName>
        <fullName evidence="2">Uncharacterized protein</fullName>
    </submittedName>
</protein>
<evidence type="ECO:0000256" key="1">
    <source>
        <dbReference type="SAM" id="MobiDB-lite"/>
    </source>
</evidence>
<dbReference type="HOGENOM" id="CLU_444228_0_0_1"/>
<accession>A0A024S686</accession>
<dbReference type="EMBL" id="KI911150">
    <property type="protein sequence ID" value="ETS00855.1"/>
    <property type="molecule type" value="Genomic_DNA"/>
</dbReference>
<name>A0A024S686_HYPJR</name>
<gene>
    <name evidence="2" type="ORF">M419DRAFT_82214</name>
</gene>
<feature type="region of interest" description="Disordered" evidence="1">
    <location>
        <begin position="492"/>
        <end position="523"/>
    </location>
</feature>
<sequence>MASKRAGCLFRCGQGMKLLHWRCYVLEGHGELDMGAVLAAVMGLPRMPRANAHKTDVMMYTKHRLSERHVMPCHISPEPHLHLAQVHEYGQTNSPRRPILLHDLPTFTERWDSSPFETRVARRSLCTGSGQLSPLAVDYWDAYLKVWHPAETHSLIAGPDDRQGFDKFSPLLKATELYPCPPRGNVEEKRSPADIDPASPAARILLSLLWRRTPALDKQSYLHVMSCMSPEPRHSDSSSVTVTEICIAEGAMAEQADYMPIYDVVITKHLLRGGSHVSLSTIRASRHPRAVRLYSVCSLSMALPRQKRDGIRFSCTTATHTPGVQRVRLKRRVQKGPAAVASFTVRSRQLHRQRLAQESKADARGHVNHDCSRIIVLAQSPRMHEAVMILLPQLRAPSARGAQLHDFSALERTGPWRKLDPVPRGWISTETRLTILRVLSLSLSLSLFPTPSNPCAHGCLTMHNAGITVDAQQRAASLPFPPLGRSEVALSDESGLGRPLTQRDRCKDPRSHGRDHLTMGPGPKVESCHARRAADLVKPYAPQRLGRADKIYAVICMYVTVSTTTQQHFSRPWLAYADCRFGRCEVSDMVRDNKRRTLRFLGDGLAVNSSSCQAF</sequence>
<evidence type="ECO:0000313" key="2">
    <source>
        <dbReference type="EMBL" id="ETS00855.1"/>
    </source>
</evidence>
<evidence type="ECO:0000313" key="3">
    <source>
        <dbReference type="Proteomes" id="UP000024376"/>
    </source>
</evidence>
<reference evidence="3" key="1">
    <citation type="journal article" date="2013" name="Ind. Biotechnol.">
        <title>Comparative genomics analysis of Trichoderma reesei strains.</title>
        <authorList>
            <person name="Koike H."/>
            <person name="Aerts A."/>
            <person name="LaButti K."/>
            <person name="Grigoriev I.V."/>
            <person name="Baker S.E."/>
        </authorList>
    </citation>
    <scope>NUCLEOTIDE SEQUENCE [LARGE SCALE GENOMIC DNA]</scope>
    <source>
        <strain evidence="3">ATCC 56765 / BCRC 32924 / NRRL 11460 / Rut C-30</strain>
    </source>
</reference>
<dbReference type="AlphaFoldDB" id="A0A024S686"/>